<feature type="region of interest" description="Disordered" evidence="3">
    <location>
        <begin position="580"/>
        <end position="604"/>
    </location>
</feature>
<comment type="caution">
    <text evidence="5">The sequence shown here is derived from an EMBL/GenBank/DDBJ whole genome shotgun (WGS) entry which is preliminary data.</text>
</comment>
<dbReference type="Proteomes" id="UP001281614">
    <property type="component" value="Unassembled WGS sequence"/>
</dbReference>
<feature type="compositionally biased region" description="Low complexity" evidence="3">
    <location>
        <begin position="582"/>
        <end position="595"/>
    </location>
</feature>
<dbReference type="CDD" id="cd00067">
    <property type="entry name" value="GAL4"/>
    <property type="match status" value="1"/>
</dbReference>
<evidence type="ECO:0000313" key="6">
    <source>
        <dbReference type="Proteomes" id="UP001281614"/>
    </source>
</evidence>
<protein>
    <submittedName>
        <fullName evidence="5">Fungal specific transcription factor domain-containing protein</fullName>
    </submittedName>
</protein>
<feature type="domain" description="Xylanolytic transcriptional activator regulatory" evidence="4">
    <location>
        <begin position="403"/>
        <end position="476"/>
    </location>
</feature>
<dbReference type="GO" id="GO:0003677">
    <property type="term" value="F:DNA binding"/>
    <property type="evidence" value="ECO:0007669"/>
    <property type="project" value="InterPro"/>
</dbReference>
<dbReference type="InterPro" id="IPR007219">
    <property type="entry name" value="XnlR_reg_dom"/>
</dbReference>
<dbReference type="PANTHER" id="PTHR46910:SF15">
    <property type="entry name" value="PRNA PROTEIN"/>
    <property type="match status" value="1"/>
</dbReference>
<feature type="region of interest" description="Disordered" evidence="3">
    <location>
        <begin position="145"/>
        <end position="166"/>
    </location>
</feature>
<feature type="region of interest" description="Disordered" evidence="3">
    <location>
        <begin position="1"/>
        <end position="22"/>
    </location>
</feature>
<dbReference type="CDD" id="cd12148">
    <property type="entry name" value="fungal_TF_MHR"/>
    <property type="match status" value="1"/>
</dbReference>
<dbReference type="SMART" id="SM00906">
    <property type="entry name" value="Fungal_trans"/>
    <property type="match status" value="1"/>
</dbReference>
<dbReference type="AlphaFoldDB" id="A0AAD9YD32"/>
<keyword evidence="6" id="KW-1185">Reference proteome</keyword>
<organism evidence="5 6">
    <name type="scientific">Colletotrichum kahawae</name>
    <name type="common">Coffee berry disease fungus</name>
    <dbReference type="NCBI Taxonomy" id="34407"/>
    <lineage>
        <taxon>Eukaryota</taxon>
        <taxon>Fungi</taxon>
        <taxon>Dikarya</taxon>
        <taxon>Ascomycota</taxon>
        <taxon>Pezizomycotina</taxon>
        <taxon>Sordariomycetes</taxon>
        <taxon>Hypocreomycetidae</taxon>
        <taxon>Glomerellales</taxon>
        <taxon>Glomerellaceae</taxon>
        <taxon>Colletotrichum</taxon>
        <taxon>Colletotrichum gloeosporioides species complex</taxon>
    </lineage>
</organism>
<reference evidence="5" key="1">
    <citation type="submission" date="2023-02" db="EMBL/GenBank/DDBJ databases">
        <title>Colletotrichum kahawae CIFC_Que2 genome sequencing and assembly.</title>
        <authorList>
            <person name="Baroncelli R."/>
        </authorList>
    </citation>
    <scope>NUCLEOTIDE SEQUENCE</scope>
    <source>
        <strain evidence="5">CIFC_Que2</strain>
    </source>
</reference>
<sequence length="858" mass="94464">MDPDDGLRLQRHKQRRVADKERKRAVRAYDEALTFPFPFPSPPSLYAMPICPPLHSSSPSSLKEKCDGGVPCRRCTRLRRQCEFLTPTTREEPGAESAARPRPSQQEDSELRQRMAYMERLLAHYTGQSRLDAETLKTLADSVEKGRAGPEAPGPQPDPDATMDPDLGAEVEVKSQSSDSFQVDEITVQPLENNITHYSGEFSHWNFSMRIKQWIEQCVNACPPPHALGSIKAYIIQDTPDGPKTQFKEYYRPEELQSTSNTVASLSSLPPRYVADFLVHAFFNHAETSYFYVERHWLQEKLDVVYENPGSLTRRDVGTMCIILIVFAIGTQYAYLDSRDERGRVPTAPVESSPFSEDTIGIMFYQQACRLVPDVITISSLESVQACLLIGLYTLPLDASGLSYVYLNLAVKLAIQNGMHRKYPGDLIDPVIRETRNRVWWTAYTTEKRIGIFHGRPLSIAAADVDAEMPVDRPNIWAGSPPPNTAHMLATLQLNQALSRINHQISLFKTFEKHEIPDGITKLVEMKAQLHTWWHNLPGTTFCKDPNPGSAVFRPDMHLRLEYCLVRMFAGRPFIFPRESTRSTASSSGSPADSAVQQPPRTSISSGTAAAATAAAAKTHPRSVLVADCVDAALYVIETCRLLRNSIGLARASYTEFSSCRAALLVIITQCLQRKTDRLREALRDGLAMLKEMSTGGESAKSEMSLIEAFERAISRLDANDDAASSSAKESDYARFKKWEMLWKTDTPAHDARSERSHDAGLPIPPHPAAFWRTTGGGGGHGHGGGGGGGGSSNGHVAPGTGRQGTASLPPAMPFFGLDGSLSPMPPALDEFSAMFGNGYVPGFEGMGGSVNGNWMGL</sequence>
<dbReference type="EMBL" id="VYYT01000211">
    <property type="protein sequence ID" value="KAK2756350.1"/>
    <property type="molecule type" value="Genomic_DNA"/>
</dbReference>
<name>A0AAD9YD32_COLKA</name>
<feature type="region of interest" description="Disordered" evidence="3">
    <location>
        <begin position="776"/>
        <end position="810"/>
    </location>
</feature>
<evidence type="ECO:0000313" key="5">
    <source>
        <dbReference type="EMBL" id="KAK2756350.1"/>
    </source>
</evidence>
<dbReference type="GO" id="GO:0000981">
    <property type="term" value="F:DNA-binding transcription factor activity, RNA polymerase II-specific"/>
    <property type="evidence" value="ECO:0007669"/>
    <property type="project" value="InterPro"/>
</dbReference>
<dbReference type="InterPro" id="IPR050987">
    <property type="entry name" value="AtrR-like"/>
</dbReference>
<dbReference type="PANTHER" id="PTHR46910">
    <property type="entry name" value="TRANSCRIPTION FACTOR PDR1"/>
    <property type="match status" value="1"/>
</dbReference>
<dbReference type="InterPro" id="IPR036864">
    <property type="entry name" value="Zn2-C6_fun-type_DNA-bd_sf"/>
</dbReference>
<feature type="compositionally biased region" description="Gly residues" evidence="3">
    <location>
        <begin position="776"/>
        <end position="793"/>
    </location>
</feature>
<feature type="region of interest" description="Disordered" evidence="3">
    <location>
        <begin position="86"/>
        <end position="110"/>
    </location>
</feature>
<evidence type="ECO:0000259" key="4">
    <source>
        <dbReference type="SMART" id="SM00906"/>
    </source>
</evidence>
<dbReference type="InterPro" id="IPR001138">
    <property type="entry name" value="Zn2Cys6_DnaBD"/>
</dbReference>
<accession>A0AAD9YD32</accession>
<dbReference type="Pfam" id="PF04082">
    <property type="entry name" value="Fungal_trans"/>
    <property type="match status" value="1"/>
</dbReference>
<dbReference type="Gene3D" id="4.10.240.10">
    <property type="entry name" value="Zn(2)-C6 fungal-type DNA-binding domain"/>
    <property type="match status" value="1"/>
</dbReference>
<keyword evidence="2" id="KW-0539">Nucleus</keyword>
<dbReference type="GO" id="GO:0008270">
    <property type="term" value="F:zinc ion binding"/>
    <property type="evidence" value="ECO:0007669"/>
    <property type="project" value="InterPro"/>
</dbReference>
<keyword evidence="1" id="KW-0479">Metal-binding</keyword>
<proteinExistence type="predicted"/>
<gene>
    <name evidence="5" type="ORF">CKAH01_05871</name>
</gene>
<dbReference type="GO" id="GO:0006351">
    <property type="term" value="P:DNA-templated transcription"/>
    <property type="evidence" value="ECO:0007669"/>
    <property type="project" value="InterPro"/>
</dbReference>
<evidence type="ECO:0000256" key="3">
    <source>
        <dbReference type="SAM" id="MobiDB-lite"/>
    </source>
</evidence>
<evidence type="ECO:0000256" key="1">
    <source>
        <dbReference type="ARBA" id="ARBA00022723"/>
    </source>
</evidence>
<evidence type="ECO:0000256" key="2">
    <source>
        <dbReference type="ARBA" id="ARBA00023242"/>
    </source>
</evidence>